<dbReference type="InterPro" id="IPR050090">
    <property type="entry name" value="Tyrosine_recombinase_XerCD"/>
</dbReference>
<name>A0A7I7ULG6_MYCPV</name>
<dbReference type="Gene3D" id="1.10.443.10">
    <property type="entry name" value="Intergrase catalytic core"/>
    <property type="match status" value="1"/>
</dbReference>
<dbReference type="PANTHER" id="PTHR30349">
    <property type="entry name" value="PHAGE INTEGRASE-RELATED"/>
    <property type="match status" value="1"/>
</dbReference>
<reference evidence="8 9" key="1">
    <citation type="journal article" date="2019" name="Emerg. Microbes Infect.">
        <title>Comprehensive subspecies identification of 175 nontuberculous mycobacteria species based on 7547 genomic profiles.</title>
        <authorList>
            <person name="Matsumoto Y."/>
            <person name="Kinjo T."/>
            <person name="Motooka D."/>
            <person name="Nabeya D."/>
            <person name="Jung N."/>
            <person name="Uechi K."/>
            <person name="Horii T."/>
            <person name="Iida T."/>
            <person name="Fujita J."/>
            <person name="Nakamura S."/>
        </authorList>
    </citation>
    <scope>NUCLEOTIDE SEQUENCE [LARGE SCALE GENOMIC DNA]</scope>
    <source>
        <strain evidence="8 9">JCM 6370</strain>
    </source>
</reference>
<dbReference type="PROSITE" id="PS51900">
    <property type="entry name" value="CB"/>
    <property type="match status" value="1"/>
</dbReference>
<dbReference type="CDD" id="cd00397">
    <property type="entry name" value="DNA_BRE_C"/>
    <property type="match status" value="1"/>
</dbReference>
<dbReference type="Pfam" id="PF02899">
    <property type="entry name" value="Phage_int_SAM_1"/>
    <property type="match status" value="1"/>
</dbReference>
<evidence type="ECO:0000256" key="1">
    <source>
        <dbReference type="ARBA" id="ARBA00008857"/>
    </source>
</evidence>
<proteinExistence type="inferred from homology"/>
<evidence type="ECO:0000259" key="6">
    <source>
        <dbReference type="PROSITE" id="PS51898"/>
    </source>
</evidence>
<dbReference type="InterPro" id="IPR004107">
    <property type="entry name" value="Integrase_SAM-like_N"/>
</dbReference>
<feature type="domain" description="Core-binding (CB)" evidence="7">
    <location>
        <begin position="3"/>
        <end position="86"/>
    </location>
</feature>
<keyword evidence="4" id="KW-0233">DNA recombination</keyword>
<dbReference type="SUPFAM" id="SSF56349">
    <property type="entry name" value="DNA breaking-rejoining enzymes"/>
    <property type="match status" value="1"/>
</dbReference>
<dbReference type="Proteomes" id="UP000467252">
    <property type="component" value="Chromosome"/>
</dbReference>
<evidence type="ECO:0000313" key="8">
    <source>
        <dbReference type="EMBL" id="BBY82298.1"/>
    </source>
</evidence>
<feature type="domain" description="Tyr recombinase" evidence="6">
    <location>
        <begin position="107"/>
        <end position="289"/>
    </location>
</feature>
<dbReference type="GO" id="GO:0006310">
    <property type="term" value="P:DNA recombination"/>
    <property type="evidence" value="ECO:0007669"/>
    <property type="project" value="UniProtKB-KW"/>
</dbReference>
<keyword evidence="3 5" id="KW-0238">DNA-binding</keyword>
<dbReference type="InterPro" id="IPR002104">
    <property type="entry name" value="Integrase_catalytic"/>
</dbReference>
<dbReference type="InterPro" id="IPR013762">
    <property type="entry name" value="Integrase-like_cat_sf"/>
</dbReference>
<dbReference type="Gene3D" id="1.10.150.130">
    <property type="match status" value="1"/>
</dbReference>
<evidence type="ECO:0000256" key="4">
    <source>
        <dbReference type="ARBA" id="ARBA00023172"/>
    </source>
</evidence>
<evidence type="ECO:0000259" key="7">
    <source>
        <dbReference type="PROSITE" id="PS51900"/>
    </source>
</evidence>
<dbReference type="InterPro" id="IPR044068">
    <property type="entry name" value="CB"/>
</dbReference>
<dbReference type="EMBL" id="AP022599">
    <property type="protein sequence ID" value="BBY82298.1"/>
    <property type="molecule type" value="Genomic_DNA"/>
</dbReference>
<organism evidence="8 9">
    <name type="scientific">Mycolicibacterium pulveris</name>
    <name type="common">Mycobacterium pulveris</name>
    <dbReference type="NCBI Taxonomy" id="36813"/>
    <lineage>
        <taxon>Bacteria</taxon>
        <taxon>Bacillati</taxon>
        <taxon>Actinomycetota</taxon>
        <taxon>Actinomycetes</taxon>
        <taxon>Mycobacteriales</taxon>
        <taxon>Mycobacteriaceae</taxon>
        <taxon>Mycolicibacterium</taxon>
    </lineage>
</organism>
<evidence type="ECO:0000256" key="5">
    <source>
        <dbReference type="PROSITE-ProRule" id="PRU01248"/>
    </source>
</evidence>
<dbReference type="AlphaFoldDB" id="A0A7I7ULG6"/>
<sequence length="296" mass="32207">MGASLLDLLPSWQLALVSANKSKGTVETYTRGVRSFQKWCQDTGTTPTLDKPTVTRFVADMLASGAEPTTAKARQHALKMFSKWLADEGEIDENFIKDLPPPKLNTKVTEALTDDQVRAMIRACQGKAFVDRRDEALVRLLVETGVRAGEALALDTADVNLAAMTAVIRKGKGGKGRVVPFSSQCAAAIDRYLRMRRRQGVPDDGPLWVGARGTTFAYYGMRLTLGKRAKAAGINNFHLHLLRHTAATRWLRAGGSEAGLMAVAGWSDRAMLDRYTSASASERSIAEARKLGLGDL</sequence>
<protein>
    <submittedName>
        <fullName evidence="8">Tyrosine recombinase XerC</fullName>
    </submittedName>
</protein>
<dbReference type="GO" id="GO:0003677">
    <property type="term" value="F:DNA binding"/>
    <property type="evidence" value="ECO:0007669"/>
    <property type="project" value="UniProtKB-UniRule"/>
</dbReference>
<evidence type="ECO:0000256" key="2">
    <source>
        <dbReference type="ARBA" id="ARBA00022908"/>
    </source>
</evidence>
<dbReference type="InterPro" id="IPR010998">
    <property type="entry name" value="Integrase_recombinase_N"/>
</dbReference>
<dbReference type="Pfam" id="PF00589">
    <property type="entry name" value="Phage_integrase"/>
    <property type="match status" value="1"/>
</dbReference>
<comment type="similarity">
    <text evidence="1">Belongs to the 'phage' integrase family.</text>
</comment>
<dbReference type="RefSeq" id="WP_163902265.1">
    <property type="nucleotide sequence ID" value="NZ_AP022599.1"/>
</dbReference>
<dbReference type="InterPro" id="IPR011010">
    <property type="entry name" value="DNA_brk_join_enz"/>
</dbReference>
<evidence type="ECO:0000256" key="3">
    <source>
        <dbReference type="ARBA" id="ARBA00023125"/>
    </source>
</evidence>
<gene>
    <name evidence="8" type="primary">xerC_2</name>
    <name evidence="8" type="ORF">MPUL_34560</name>
</gene>
<keyword evidence="9" id="KW-1185">Reference proteome</keyword>
<dbReference type="PROSITE" id="PS51898">
    <property type="entry name" value="TYR_RECOMBINASE"/>
    <property type="match status" value="1"/>
</dbReference>
<dbReference type="GO" id="GO:0015074">
    <property type="term" value="P:DNA integration"/>
    <property type="evidence" value="ECO:0007669"/>
    <property type="project" value="UniProtKB-KW"/>
</dbReference>
<keyword evidence="2" id="KW-0229">DNA integration</keyword>
<evidence type="ECO:0000313" key="9">
    <source>
        <dbReference type="Proteomes" id="UP000467252"/>
    </source>
</evidence>
<accession>A0A7I7ULG6</accession>
<dbReference type="PANTHER" id="PTHR30349:SF41">
    <property type="entry name" value="INTEGRASE_RECOMBINASE PROTEIN MJ0367-RELATED"/>
    <property type="match status" value="1"/>
</dbReference>